<dbReference type="Proteomes" id="UP001623348">
    <property type="component" value="Unassembled WGS sequence"/>
</dbReference>
<comment type="caution">
    <text evidence="2">The sequence shown here is derived from an EMBL/GenBank/DDBJ whole genome shotgun (WGS) entry which is preliminary data.</text>
</comment>
<dbReference type="AlphaFoldDB" id="A0ABC9Y8I0"/>
<organism evidence="2 3">
    <name type="scientific">Grus japonensis</name>
    <name type="common">Japanese crane</name>
    <name type="synonym">Red-crowned crane</name>
    <dbReference type="NCBI Taxonomy" id="30415"/>
    <lineage>
        <taxon>Eukaryota</taxon>
        <taxon>Metazoa</taxon>
        <taxon>Chordata</taxon>
        <taxon>Craniata</taxon>
        <taxon>Vertebrata</taxon>
        <taxon>Euteleostomi</taxon>
        <taxon>Archelosauria</taxon>
        <taxon>Archosauria</taxon>
        <taxon>Dinosauria</taxon>
        <taxon>Saurischia</taxon>
        <taxon>Theropoda</taxon>
        <taxon>Coelurosauria</taxon>
        <taxon>Aves</taxon>
        <taxon>Neognathae</taxon>
        <taxon>Neoaves</taxon>
        <taxon>Gruiformes</taxon>
        <taxon>Gruidae</taxon>
        <taxon>Grus</taxon>
    </lineage>
</organism>
<proteinExistence type="predicted"/>
<gene>
    <name evidence="2" type="ORF">GRJ2_003094900</name>
</gene>
<evidence type="ECO:0000313" key="3">
    <source>
        <dbReference type="Proteomes" id="UP001623348"/>
    </source>
</evidence>
<name>A0ABC9Y8I0_GRUJA</name>
<evidence type="ECO:0000256" key="1">
    <source>
        <dbReference type="SAM" id="MobiDB-lite"/>
    </source>
</evidence>
<sequence length="247" mass="27778">MLSMHFSTGLFYKDTARQQEAVTLDGISNHRFKQSSALMAQGRRIELLGSIHSNLFFQDKHLLNDMNIKIKLMHCKDSFCFMSSPAAGACKLVITYTSLFVKKVRVAPGVCLRHAEALIMANINYWMDWVHMKVFSILAISRASNQENLFLGQLPKLVVIGFIDNDTFSGSYAKNPFNFKRYDVNFVALYVDGCFEFAWQGFGRGGGYRGGFCEKLLEASPLSDRANASRLQDGPTAGQGQGTQQWW</sequence>
<keyword evidence="3" id="KW-1185">Reference proteome</keyword>
<protein>
    <submittedName>
        <fullName evidence="2">Uncharacterized protein</fullName>
    </submittedName>
</protein>
<dbReference type="EMBL" id="BAAFJT010000047">
    <property type="protein sequence ID" value="GAB0206293.1"/>
    <property type="molecule type" value="Genomic_DNA"/>
</dbReference>
<evidence type="ECO:0000313" key="2">
    <source>
        <dbReference type="EMBL" id="GAB0206293.1"/>
    </source>
</evidence>
<feature type="region of interest" description="Disordered" evidence="1">
    <location>
        <begin position="227"/>
        <end position="247"/>
    </location>
</feature>
<feature type="compositionally biased region" description="Low complexity" evidence="1">
    <location>
        <begin position="232"/>
        <end position="247"/>
    </location>
</feature>
<accession>A0ABC9Y8I0</accession>
<reference evidence="2 3" key="1">
    <citation type="submission" date="2024-06" db="EMBL/GenBank/DDBJ databases">
        <title>The draft genome of Grus japonensis, version 3.</title>
        <authorList>
            <person name="Nabeshima K."/>
            <person name="Suzuki S."/>
            <person name="Onuma M."/>
        </authorList>
    </citation>
    <scope>NUCLEOTIDE SEQUENCE [LARGE SCALE GENOMIC DNA]</scope>
    <source>
        <strain evidence="2 3">451A</strain>
    </source>
</reference>